<protein>
    <submittedName>
        <fullName evidence="1">1,2-phenylacetyl-CoA epoxidase subunit PaaB</fullName>
    </submittedName>
</protein>
<dbReference type="InterPro" id="IPR009359">
    <property type="entry name" value="PaaB"/>
</dbReference>
<dbReference type="EMBL" id="JAXOFX010000008">
    <property type="protein sequence ID" value="MDZ5472797.1"/>
    <property type="molecule type" value="Genomic_DNA"/>
</dbReference>
<name>A0ABU5J077_9BACI</name>
<accession>A0ABU5J077</accession>
<gene>
    <name evidence="1" type="primary">paaB</name>
    <name evidence="1" type="ORF">SM124_13775</name>
</gene>
<dbReference type="Pfam" id="PF06243">
    <property type="entry name" value="PaaB"/>
    <property type="match status" value="1"/>
</dbReference>
<keyword evidence="2" id="KW-1185">Reference proteome</keyword>
<dbReference type="Proteomes" id="UP001290455">
    <property type="component" value="Unassembled WGS sequence"/>
</dbReference>
<sequence length="120" mass="14681">MVKNEFYQEYEVFSKRTDKSPMQYQFSLLAPNEELALVMAQENFMRREPVADIWVVKRDHIRKMTLEERQTLQRLDNKDYRNTKGYGYLKKKWRHYEQEMLDEKEILSWGGKLKNETEHG</sequence>
<evidence type="ECO:0000313" key="2">
    <source>
        <dbReference type="Proteomes" id="UP001290455"/>
    </source>
</evidence>
<reference evidence="1 2" key="1">
    <citation type="submission" date="2023-11" db="EMBL/GenBank/DDBJ databases">
        <title>Bacillus jintuensis, isolated from a mudflat on the Beibu Gulf coast.</title>
        <authorList>
            <person name="Li M."/>
        </authorList>
    </citation>
    <scope>NUCLEOTIDE SEQUENCE [LARGE SCALE GENOMIC DNA]</scope>
    <source>
        <strain evidence="1 2">31A1R</strain>
    </source>
</reference>
<organism evidence="1 2">
    <name type="scientific">Robertmurraya mangrovi</name>
    <dbReference type="NCBI Taxonomy" id="3098077"/>
    <lineage>
        <taxon>Bacteria</taxon>
        <taxon>Bacillati</taxon>
        <taxon>Bacillota</taxon>
        <taxon>Bacilli</taxon>
        <taxon>Bacillales</taxon>
        <taxon>Bacillaceae</taxon>
        <taxon>Robertmurraya</taxon>
    </lineage>
</organism>
<comment type="caution">
    <text evidence="1">The sequence shown here is derived from an EMBL/GenBank/DDBJ whole genome shotgun (WGS) entry which is preliminary data.</text>
</comment>
<proteinExistence type="predicted"/>
<evidence type="ECO:0000313" key="1">
    <source>
        <dbReference type="EMBL" id="MDZ5472797.1"/>
    </source>
</evidence>
<dbReference type="NCBIfam" id="TIGR02157">
    <property type="entry name" value="PA_CoA_Oxy2"/>
    <property type="match status" value="1"/>
</dbReference>
<dbReference type="RefSeq" id="WP_322447094.1">
    <property type="nucleotide sequence ID" value="NZ_JAXOFX010000008.1"/>
</dbReference>
<dbReference type="InterPro" id="IPR038693">
    <property type="entry name" value="PaaB_sf"/>
</dbReference>
<dbReference type="Gene3D" id="3.10.20.520">
    <property type="entry name" value="Phenylacetic acid degradation B"/>
    <property type="match status" value="1"/>
</dbReference>